<sequence>MAALPPLQDSSKQIRLLKPRPTAPGEILSFDISVWGLEKAPPYNAISYTWGDPNGPSEIPKLFREEAEQVELVERLEKYLQPEAITQEYHDSFRAWLEEVGSRRSLAHWRLYAEFGCVLWWSQIRSGENTDHIMTPHARTALEKFDFSLVPRQLATQKFELKRLRASIQEVQQSERRAVRISGNLHLHPVQKSCYCVLQQATRHFPNSRIWVDSICIEQNKPLEKSSQVAIMFKIYQNASRVLAGLGAAADNSGELFALMQTMHAIMDRTDITVERGYLQRSQSPIWHEIFSSLSDIDIASLAASSRSLSDRTYWSRLWVVQELFAGALGGRHVYFMCGSDIVTGHILVWFYELIWGTSHEGVQGRGVLSRIKHRRSIDRWVPTGYWVCHQALVPNSSMMDTLASNHSISTRLCDLFYRNSHLLCADPRDFIYGLIGLVDWVSLDMQPLQPDYSKTPFELALQVRAIVTDGDDVEINGGFCELILSRFGIDETTPDLQALLQRQHDIGSGVLESLPCPLRDQRYAFPLYNQSLNNAVVECVELSEVRGDELAVPPLTTWQGSIKEMGRSTLSSRLQSSSGYKYVKDGPHMIAALCPEAIAGDVLIQAWFPERIALVLRRSIDVPDKFDIVGQAMLEFDLGSRSLSSVAGPGCRCPEDRCIRFAAEVDMALSVGDALALEAQDFDRNGFTGLGSRNRRKRLSVFPVANRIGSVTLRYQRCLGRTKFNS</sequence>
<dbReference type="InterPro" id="IPR052895">
    <property type="entry name" value="HetReg/Transcr_Mod"/>
</dbReference>
<dbReference type="AlphaFoldDB" id="A0A6A6D7L2"/>
<dbReference type="RefSeq" id="XP_033675058.1">
    <property type="nucleotide sequence ID" value="XM_033803620.1"/>
</dbReference>
<dbReference type="PANTHER" id="PTHR24148">
    <property type="entry name" value="ANKYRIN REPEAT DOMAIN-CONTAINING PROTEIN 39 HOMOLOG-RELATED"/>
    <property type="match status" value="1"/>
</dbReference>
<feature type="domain" description="Heterokaryon incompatibility" evidence="1">
    <location>
        <begin position="174"/>
        <end position="323"/>
    </location>
</feature>
<dbReference type="EMBL" id="ML993579">
    <property type="protein sequence ID" value="KAF2174169.1"/>
    <property type="molecule type" value="Genomic_DNA"/>
</dbReference>
<gene>
    <name evidence="2" type="ORF">M409DRAFT_16438</name>
</gene>
<dbReference type="Pfam" id="PF06985">
    <property type="entry name" value="HET"/>
    <property type="match status" value="1"/>
</dbReference>
<evidence type="ECO:0000313" key="3">
    <source>
        <dbReference type="Proteomes" id="UP000799537"/>
    </source>
</evidence>
<name>A0A6A6D7L2_ZASCE</name>
<evidence type="ECO:0000313" key="2">
    <source>
        <dbReference type="EMBL" id="KAF2174169.1"/>
    </source>
</evidence>
<organism evidence="2 3">
    <name type="scientific">Zasmidium cellare ATCC 36951</name>
    <dbReference type="NCBI Taxonomy" id="1080233"/>
    <lineage>
        <taxon>Eukaryota</taxon>
        <taxon>Fungi</taxon>
        <taxon>Dikarya</taxon>
        <taxon>Ascomycota</taxon>
        <taxon>Pezizomycotina</taxon>
        <taxon>Dothideomycetes</taxon>
        <taxon>Dothideomycetidae</taxon>
        <taxon>Mycosphaerellales</taxon>
        <taxon>Mycosphaerellaceae</taxon>
        <taxon>Zasmidium</taxon>
    </lineage>
</organism>
<keyword evidence="3" id="KW-1185">Reference proteome</keyword>
<dbReference type="GeneID" id="54556892"/>
<proteinExistence type="predicted"/>
<dbReference type="InterPro" id="IPR010730">
    <property type="entry name" value="HET"/>
</dbReference>
<accession>A0A6A6D7L2</accession>
<dbReference type="Proteomes" id="UP000799537">
    <property type="component" value="Unassembled WGS sequence"/>
</dbReference>
<evidence type="ECO:0000259" key="1">
    <source>
        <dbReference type="Pfam" id="PF06985"/>
    </source>
</evidence>
<dbReference type="PANTHER" id="PTHR24148:SF73">
    <property type="entry name" value="HET DOMAIN PROTEIN (AFU_ORTHOLOGUE AFUA_8G01020)"/>
    <property type="match status" value="1"/>
</dbReference>
<reference evidence="2" key="1">
    <citation type="journal article" date="2020" name="Stud. Mycol.">
        <title>101 Dothideomycetes genomes: a test case for predicting lifestyles and emergence of pathogens.</title>
        <authorList>
            <person name="Haridas S."/>
            <person name="Albert R."/>
            <person name="Binder M."/>
            <person name="Bloem J."/>
            <person name="Labutti K."/>
            <person name="Salamov A."/>
            <person name="Andreopoulos B."/>
            <person name="Baker S."/>
            <person name="Barry K."/>
            <person name="Bills G."/>
            <person name="Bluhm B."/>
            <person name="Cannon C."/>
            <person name="Castanera R."/>
            <person name="Culley D."/>
            <person name="Daum C."/>
            <person name="Ezra D."/>
            <person name="Gonzalez J."/>
            <person name="Henrissat B."/>
            <person name="Kuo A."/>
            <person name="Liang C."/>
            <person name="Lipzen A."/>
            <person name="Lutzoni F."/>
            <person name="Magnuson J."/>
            <person name="Mondo S."/>
            <person name="Nolan M."/>
            <person name="Ohm R."/>
            <person name="Pangilinan J."/>
            <person name="Park H.-J."/>
            <person name="Ramirez L."/>
            <person name="Alfaro M."/>
            <person name="Sun H."/>
            <person name="Tritt A."/>
            <person name="Yoshinaga Y."/>
            <person name="Zwiers L.-H."/>
            <person name="Turgeon B."/>
            <person name="Goodwin S."/>
            <person name="Spatafora J."/>
            <person name="Crous P."/>
            <person name="Grigoriev I."/>
        </authorList>
    </citation>
    <scope>NUCLEOTIDE SEQUENCE</scope>
    <source>
        <strain evidence="2">ATCC 36951</strain>
    </source>
</reference>
<protein>
    <recommendedName>
        <fullName evidence="1">Heterokaryon incompatibility domain-containing protein</fullName>
    </recommendedName>
</protein>